<feature type="domain" description="MATH" evidence="4">
    <location>
        <begin position="25"/>
        <end position="159"/>
    </location>
</feature>
<accession>G7JFR8</accession>
<keyword evidence="7" id="KW-1185">Reference proteome</keyword>
<dbReference type="Pfam" id="PF22486">
    <property type="entry name" value="MATH_2"/>
    <property type="match status" value="1"/>
</dbReference>
<name>G7JFR8_MEDTR</name>
<reference evidence="6" key="3">
    <citation type="submission" date="2015-04" db="UniProtKB">
        <authorList>
            <consortium name="EnsemblPlants"/>
        </authorList>
    </citation>
    <scope>IDENTIFICATION</scope>
    <source>
        <strain evidence="6">cv. Jemalong A17</strain>
    </source>
</reference>
<comment type="subcellular location">
    <subcellularLocation>
        <location evidence="1">Nucleus</location>
    </subcellularLocation>
</comment>
<evidence type="ECO:0000259" key="4">
    <source>
        <dbReference type="PROSITE" id="PS50144"/>
    </source>
</evidence>
<dbReference type="InterPro" id="IPR002083">
    <property type="entry name" value="MATH/TRAF_dom"/>
</dbReference>
<dbReference type="Pfam" id="PF16987">
    <property type="entry name" value="KIX_2"/>
    <property type="match status" value="1"/>
</dbReference>
<organism evidence="5 7">
    <name type="scientific">Medicago truncatula</name>
    <name type="common">Barrel medic</name>
    <name type="synonym">Medicago tribuloides</name>
    <dbReference type="NCBI Taxonomy" id="3880"/>
    <lineage>
        <taxon>Eukaryota</taxon>
        <taxon>Viridiplantae</taxon>
        <taxon>Streptophyta</taxon>
        <taxon>Embryophyta</taxon>
        <taxon>Tracheophyta</taxon>
        <taxon>Spermatophyta</taxon>
        <taxon>Magnoliopsida</taxon>
        <taxon>eudicotyledons</taxon>
        <taxon>Gunneridae</taxon>
        <taxon>Pentapetalae</taxon>
        <taxon>rosids</taxon>
        <taxon>fabids</taxon>
        <taxon>Fabales</taxon>
        <taxon>Fabaceae</taxon>
        <taxon>Papilionoideae</taxon>
        <taxon>50 kb inversion clade</taxon>
        <taxon>NPAAA clade</taxon>
        <taxon>Hologalegina</taxon>
        <taxon>IRL clade</taxon>
        <taxon>Trifolieae</taxon>
        <taxon>Medicago</taxon>
    </lineage>
</organism>
<evidence type="ECO:0000313" key="6">
    <source>
        <dbReference type="EnsemblPlants" id="AES86527"/>
    </source>
</evidence>
<dbReference type="SUPFAM" id="SSF49599">
    <property type="entry name" value="TRAF domain-like"/>
    <property type="match status" value="1"/>
</dbReference>
<dbReference type="InterPro" id="IPR036546">
    <property type="entry name" value="MED15_KIX"/>
</dbReference>
<gene>
    <name evidence="5" type="ordered locus">MTR_4g009630</name>
</gene>
<dbReference type="PaxDb" id="3880-AES69958"/>
<dbReference type="Gene3D" id="2.60.210.10">
    <property type="entry name" value="Apoptosis, Tumor Necrosis Factor Receptor Associated Protein 2, Chain A"/>
    <property type="match status" value="1"/>
</dbReference>
<protein>
    <submittedName>
        <fullName evidence="5">MATH domain protein</fullName>
    </submittedName>
</protein>
<reference evidence="5 7" key="2">
    <citation type="journal article" date="2014" name="BMC Genomics">
        <title>An improved genome release (version Mt4.0) for the model legume Medicago truncatula.</title>
        <authorList>
            <person name="Tang H."/>
            <person name="Krishnakumar V."/>
            <person name="Bidwell S."/>
            <person name="Rosen B."/>
            <person name="Chan A."/>
            <person name="Zhou S."/>
            <person name="Gentzbittel L."/>
            <person name="Childs K.L."/>
            <person name="Yandell M."/>
            <person name="Gundlach H."/>
            <person name="Mayer K.F."/>
            <person name="Schwartz D.C."/>
            <person name="Town C.D."/>
        </authorList>
    </citation>
    <scope>GENOME REANNOTATION</scope>
    <source>
        <strain evidence="6 7">cv. Jemalong A17</strain>
    </source>
</reference>
<feature type="compositionally biased region" description="Pro residues" evidence="3">
    <location>
        <begin position="8"/>
        <end position="17"/>
    </location>
</feature>
<dbReference type="InterPro" id="IPR045005">
    <property type="entry name" value="BPM1-6"/>
</dbReference>
<evidence type="ECO:0000313" key="5">
    <source>
        <dbReference type="EMBL" id="AES86527.2"/>
    </source>
</evidence>
<dbReference type="EMBL" id="CM001220">
    <property type="protein sequence ID" value="AES86527.2"/>
    <property type="molecule type" value="Genomic_DNA"/>
</dbReference>
<dbReference type="PANTHER" id="PTHR26379">
    <property type="entry name" value="BTB/POZ AND MATH DOMAIN-CONTAINING PROTEIN 1"/>
    <property type="match status" value="1"/>
</dbReference>
<keyword evidence="2" id="KW-0539">Nucleus</keyword>
<evidence type="ECO:0000313" key="7">
    <source>
        <dbReference type="Proteomes" id="UP000002051"/>
    </source>
</evidence>
<evidence type="ECO:0000256" key="3">
    <source>
        <dbReference type="SAM" id="MobiDB-lite"/>
    </source>
</evidence>
<dbReference type="GO" id="GO:0016567">
    <property type="term" value="P:protein ubiquitination"/>
    <property type="evidence" value="ECO:0007669"/>
    <property type="project" value="InterPro"/>
</dbReference>
<dbReference type="FunFam" id="1.10.246.20:FF:000003">
    <property type="entry name" value="Mediator of RNA polymerase II transcription subunit 15a"/>
    <property type="match status" value="1"/>
</dbReference>
<dbReference type="SUPFAM" id="SSF47040">
    <property type="entry name" value="Kix domain of CBP (creb binding protein)"/>
    <property type="match status" value="1"/>
</dbReference>
<dbReference type="HOGENOM" id="CLU_788387_0_0_1"/>
<dbReference type="InterPro" id="IPR036529">
    <property type="entry name" value="KIX_dom_sf"/>
</dbReference>
<dbReference type="Proteomes" id="UP000002051">
    <property type="component" value="Chromosome 4"/>
</dbReference>
<dbReference type="EnsemblPlants" id="AES86527">
    <property type="protein sequence ID" value="AES86527"/>
    <property type="gene ID" value="MTR_4g009630"/>
</dbReference>
<proteinExistence type="predicted"/>
<dbReference type="PANTHER" id="PTHR26379:SF229">
    <property type="entry name" value="BTB_POZ AND MATH DOMAIN-CONTAINING PROTEIN 5-RELATED"/>
    <property type="match status" value="1"/>
</dbReference>
<dbReference type="STRING" id="3880.G7JFR8"/>
<evidence type="ECO:0000256" key="2">
    <source>
        <dbReference type="ARBA" id="ARBA00023242"/>
    </source>
</evidence>
<dbReference type="GO" id="GO:0006355">
    <property type="term" value="P:regulation of DNA-templated transcription"/>
    <property type="evidence" value="ECO:0007669"/>
    <property type="project" value="InterPro"/>
</dbReference>
<dbReference type="PROSITE" id="PS50144">
    <property type="entry name" value="MATH"/>
    <property type="match status" value="1"/>
</dbReference>
<dbReference type="GO" id="GO:0003712">
    <property type="term" value="F:transcription coregulator activity"/>
    <property type="evidence" value="ECO:0007669"/>
    <property type="project" value="InterPro"/>
</dbReference>
<dbReference type="InterPro" id="IPR008974">
    <property type="entry name" value="TRAF-like"/>
</dbReference>
<feature type="region of interest" description="Disordered" evidence="3">
    <location>
        <begin position="1"/>
        <end position="23"/>
    </location>
</feature>
<reference evidence="5 7" key="1">
    <citation type="journal article" date="2011" name="Nature">
        <title>The Medicago genome provides insight into the evolution of rhizobial symbioses.</title>
        <authorList>
            <person name="Young N.D."/>
            <person name="Debelle F."/>
            <person name="Oldroyd G.E."/>
            <person name="Geurts R."/>
            <person name="Cannon S.B."/>
            <person name="Udvardi M.K."/>
            <person name="Benedito V.A."/>
            <person name="Mayer K.F."/>
            <person name="Gouzy J."/>
            <person name="Schoof H."/>
            <person name="Van de Peer Y."/>
            <person name="Proost S."/>
            <person name="Cook D.R."/>
            <person name="Meyers B.C."/>
            <person name="Spannagl M."/>
            <person name="Cheung F."/>
            <person name="De Mita S."/>
            <person name="Krishnakumar V."/>
            <person name="Gundlach H."/>
            <person name="Zhou S."/>
            <person name="Mudge J."/>
            <person name="Bharti A.K."/>
            <person name="Murray J.D."/>
            <person name="Naoumkina M.A."/>
            <person name="Rosen B."/>
            <person name="Silverstein K.A."/>
            <person name="Tang H."/>
            <person name="Rombauts S."/>
            <person name="Zhao P.X."/>
            <person name="Zhou P."/>
            <person name="Barbe V."/>
            <person name="Bardou P."/>
            <person name="Bechner M."/>
            <person name="Bellec A."/>
            <person name="Berger A."/>
            <person name="Berges H."/>
            <person name="Bidwell S."/>
            <person name="Bisseling T."/>
            <person name="Choisne N."/>
            <person name="Couloux A."/>
            <person name="Denny R."/>
            <person name="Deshpande S."/>
            <person name="Dai X."/>
            <person name="Doyle J.J."/>
            <person name="Dudez A.M."/>
            <person name="Farmer A.D."/>
            <person name="Fouteau S."/>
            <person name="Franken C."/>
            <person name="Gibelin C."/>
            <person name="Gish J."/>
            <person name="Goldstein S."/>
            <person name="Gonzalez A.J."/>
            <person name="Green P.J."/>
            <person name="Hallab A."/>
            <person name="Hartog M."/>
            <person name="Hua A."/>
            <person name="Humphray S.J."/>
            <person name="Jeong D.H."/>
            <person name="Jing Y."/>
            <person name="Jocker A."/>
            <person name="Kenton S.M."/>
            <person name="Kim D.J."/>
            <person name="Klee K."/>
            <person name="Lai H."/>
            <person name="Lang C."/>
            <person name="Lin S."/>
            <person name="Macmil S.L."/>
            <person name="Magdelenat G."/>
            <person name="Matthews L."/>
            <person name="McCorrison J."/>
            <person name="Monaghan E.L."/>
            <person name="Mun J.H."/>
            <person name="Najar F.Z."/>
            <person name="Nicholson C."/>
            <person name="Noirot C."/>
            <person name="O'Bleness M."/>
            <person name="Paule C.R."/>
            <person name="Poulain J."/>
            <person name="Prion F."/>
            <person name="Qin B."/>
            <person name="Qu C."/>
            <person name="Retzel E.F."/>
            <person name="Riddle C."/>
            <person name="Sallet E."/>
            <person name="Samain S."/>
            <person name="Samson N."/>
            <person name="Sanders I."/>
            <person name="Saurat O."/>
            <person name="Scarpelli C."/>
            <person name="Schiex T."/>
            <person name="Segurens B."/>
            <person name="Severin A.J."/>
            <person name="Sherrier D.J."/>
            <person name="Shi R."/>
            <person name="Sims S."/>
            <person name="Singer S.R."/>
            <person name="Sinharoy S."/>
            <person name="Sterck L."/>
            <person name="Viollet A."/>
            <person name="Wang B.B."/>
            <person name="Wang K."/>
            <person name="Wang M."/>
            <person name="Wang X."/>
            <person name="Warfsmann J."/>
            <person name="Weissenbach J."/>
            <person name="White D.D."/>
            <person name="White J.D."/>
            <person name="Wiley G.B."/>
            <person name="Wincker P."/>
            <person name="Xing Y."/>
            <person name="Yang L."/>
            <person name="Yao Z."/>
            <person name="Ying F."/>
            <person name="Zhai J."/>
            <person name="Zhou L."/>
            <person name="Zuber A."/>
            <person name="Denarie J."/>
            <person name="Dixon R.A."/>
            <person name="May G.D."/>
            <person name="Schwartz D.C."/>
            <person name="Rogers J."/>
            <person name="Quetier F."/>
            <person name="Town C.D."/>
            <person name="Roe B.A."/>
        </authorList>
    </citation>
    <scope>NUCLEOTIDE SEQUENCE [LARGE SCALE GENOMIC DNA]</scope>
    <source>
        <strain evidence="5">A17</strain>
        <strain evidence="6 7">cv. Jemalong A17</strain>
    </source>
</reference>
<sequence length="387" mass="43577">MTTVTAQSPPPPPPPPSFSSLSTTNASHEFLIEGYSLTKGMGIGKHIASEVFTGGGYEWAIYFYPDGKNPQDKSEFVSVYVTLESEVTNVRALFELKLLDQSGKGKHKVHSHFVPPLQTVPYTLKQKGSMWGYKRFFRRALLESSDFLKNDCLKFNCTVGVVISATDCPPLKSIHVPKSDIVSHFGAPLENIEGSNVTIDVASDTTEPTIDTSDWRTQIQPDQRHRIVNKIMDTLRKYHPISGSEGLLELRKLAQRFEDKIYTDAASQSDYLRKISLKMVTMENKSQNTMANNLPSNEGGPRNNLPGQVLSPRRRFHYTHCSPAQISDILGQSGFDWDAPKCMINVEDENKWNEYSHEEAKRFRFKVIPNWDDIVAICAKDRASGFK</sequence>
<dbReference type="AlphaFoldDB" id="G7JFR8"/>
<dbReference type="Gene3D" id="1.10.246.20">
    <property type="entry name" value="Coactivator CBP, KIX domain"/>
    <property type="match status" value="1"/>
</dbReference>
<evidence type="ECO:0000256" key="1">
    <source>
        <dbReference type="ARBA" id="ARBA00004123"/>
    </source>
</evidence>
<dbReference type="CDD" id="cd00121">
    <property type="entry name" value="MATH"/>
    <property type="match status" value="1"/>
</dbReference>
<dbReference type="SMART" id="SM00061">
    <property type="entry name" value="MATH"/>
    <property type="match status" value="1"/>
</dbReference>
<dbReference type="GO" id="GO:0005634">
    <property type="term" value="C:nucleus"/>
    <property type="evidence" value="ECO:0007669"/>
    <property type="project" value="UniProtKB-SubCell"/>
</dbReference>